<keyword evidence="2" id="KW-1185">Reference proteome</keyword>
<dbReference type="Proteomes" id="UP001277761">
    <property type="component" value="Unassembled WGS sequence"/>
</dbReference>
<gene>
    <name evidence="1" type="ORF">SK069_05910</name>
</gene>
<reference evidence="1 2" key="1">
    <citation type="submission" date="2023-11" db="EMBL/GenBank/DDBJ databases">
        <authorList>
            <person name="Xu M."/>
            <person name="Jiang T."/>
        </authorList>
    </citation>
    <scope>NUCLEOTIDE SEQUENCE [LARGE SCALE GENOMIC DNA]</scope>
    <source>
        <strain evidence="1 2">SD</strain>
    </source>
</reference>
<sequence>MPIADVPRPRGVDRLPVDHRGYPVPWFAAWLDEDDNEVPPGQGKPEFRVVGSDRLYRALTLARCWICGLPTARDVAFVAGPMCAINRTSAEPPSHVECADYAARVCPFLTHPKATRREANMPAGEDPPGIMLRRNPGVALVWITRRNAWRLRRTGDGGVLCDIGEPTETRWYHAGQPATRAQVDASIEEGLPELEKHVRGTNERLELARLIHRASRHLPKDSAA</sequence>
<comment type="caution">
    <text evidence="1">The sequence shown here is derived from an EMBL/GenBank/DDBJ whole genome shotgun (WGS) entry which is preliminary data.</text>
</comment>
<proteinExistence type="predicted"/>
<name>A0ABU4VH30_9ACTN</name>
<evidence type="ECO:0000313" key="2">
    <source>
        <dbReference type="Proteomes" id="UP001277761"/>
    </source>
</evidence>
<accession>A0ABU4VH30</accession>
<protein>
    <submittedName>
        <fullName evidence="1">Uncharacterized protein</fullName>
    </submittedName>
</protein>
<dbReference type="RefSeq" id="WP_319953273.1">
    <property type="nucleotide sequence ID" value="NZ_JAXAVX010000002.1"/>
</dbReference>
<dbReference type="EMBL" id="JAXAVX010000002">
    <property type="protein sequence ID" value="MDX8151120.1"/>
    <property type="molecule type" value="Genomic_DNA"/>
</dbReference>
<organism evidence="1 2">
    <name type="scientific">Patulibacter brassicae</name>
    <dbReference type="NCBI Taxonomy" id="1705717"/>
    <lineage>
        <taxon>Bacteria</taxon>
        <taxon>Bacillati</taxon>
        <taxon>Actinomycetota</taxon>
        <taxon>Thermoleophilia</taxon>
        <taxon>Solirubrobacterales</taxon>
        <taxon>Patulibacteraceae</taxon>
        <taxon>Patulibacter</taxon>
    </lineage>
</organism>
<evidence type="ECO:0000313" key="1">
    <source>
        <dbReference type="EMBL" id="MDX8151120.1"/>
    </source>
</evidence>